<evidence type="ECO:0000256" key="6">
    <source>
        <dbReference type="SAM" id="Coils"/>
    </source>
</evidence>
<keyword evidence="11" id="KW-1185">Reference proteome</keyword>
<evidence type="ECO:0000256" key="2">
    <source>
        <dbReference type="ARBA" id="ARBA00012528"/>
    </source>
</evidence>
<dbReference type="KEGG" id="hbv:ABIV_0272"/>
<dbReference type="GO" id="GO:0052621">
    <property type="term" value="F:diguanylate cyclase activity"/>
    <property type="evidence" value="ECO:0007669"/>
    <property type="project" value="UniProtKB-EC"/>
</dbReference>
<dbReference type="EMBL" id="CP031217">
    <property type="protein sequence ID" value="AXH11304.1"/>
    <property type="molecule type" value="Genomic_DNA"/>
</dbReference>
<dbReference type="NCBIfam" id="TIGR02481">
    <property type="entry name" value="hemeryth_dom"/>
    <property type="match status" value="1"/>
</dbReference>
<dbReference type="Proteomes" id="UP000253850">
    <property type="component" value="Chromosome"/>
</dbReference>
<organism evidence="9 11">
    <name type="scientific">Halarcobacter bivalviorum</name>
    <dbReference type="NCBI Taxonomy" id="663364"/>
    <lineage>
        <taxon>Bacteria</taxon>
        <taxon>Pseudomonadati</taxon>
        <taxon>Campylobacterota</taxon>
        <taxon>Epsilonproteobacteria</taxon>
        <taxon>Campylobacterales</taxon>
        <taxon>Arcobacteraceae</taxon>
        <taxon>Halarcobacter</taxon>
    </lineage>
</organism>
<keyword evidence="6" id="KW-0175">Coiled coil</keyword>
<comment type="similarity">
    <text evidence="1">Belongs to the hemerythrin family.</text>
</comment>
<dbReference type="Gene3D" id="1.20.120.50">
    <property type="entry name" value="Hemerythrin-like"/>
    <property type="match status" value="1"/>
</dbReference>
<dbReference type="InterPro" id="IPR050469">
    <property type="entry name" value="Diguanylate_Cyclase"/>
</dbReference>
<dbReference type="InterPro" id="IPR012827">
    <property type="entry name" value="Hemerythrin_metal-bd"/>
</dbReference>
<dbReference type="InterPro" id="IPR029787">
    <property type="entry name" value="Nucleotide_cyclase"/>
</dbReference>
<dbReference type="Pfam" id="PF01814">
    <property type="entry name" value="Hemerythrin"/>
    <property type="match status" value="1"/>
</dbReference>
<dbReference type="SMART" id="SM00267">
    <property type="entry name" value="GGDEF"/>
    <property type="match status" value="1"/>
</dbReference>
<evidence type="ECO:0000313" key="10">
    <source>
        <dbReference type="Proteomes" id="UP000253850"/>
    </source>
</evidence>
<dbReference type="EC" id="2.7.7.65" evidence="2"/>
<dbReference type="PROSITE" id="PS50887">
    <property type="entry name" value="GGDEF"/>
    <property type="match status" value="1"/>
</dbReference>
<dbReference type="EMBL" id="PDKM01000005">
    <property type="protein sequence ID" value="RXK09570.1"/>
    <property type="molecule type" value="Genomic_DNA"/>
</dbReference>
<accession>A0AAX2A6G6</accession>
<dbReference type="InterPro" id="IPR043128">
    <property type="entry name" value="Rev_trsase/Diguanyl_cyclase"/>
</dbReference>
<dbReference type="GO" id="GO:0046872">
    <property type="term" value="F:metal ion binding"/>
    <property type="evidence" value="ECO:0007669"/>
    <property type="project" value="UniProtKB-KW"/>
</dbReference>
<dbReference type="FunFam" id="3.30.70.270:FF:000001">
    <property type="entry name" value="Diguanylate cyclase domain protein"/>
    <property type="match status" value="1"/>
</dbReference>
<dbReference type="NCBIfam" id="NF033749">
    <property type="entry name" value="bact_hemeryth"/>
    <property type="match status" value="1"/>
</dbReference>
<sequence>MTKKITENFEIFPWNENLEIGIEQIDKEHRVLINLLNKLANSLTQERNIEIEETFNELAKYAEYHFKSEEKIWKEYIVNKELLEEHYKSHESFLPKVLELKEKNQDKSYNEVIEEILLFLIRWLAFHIVDEDKRFALIIKSLEDGKNIKEAIYETESMMSGSMKNLIETILSMYDKLSIKTINLIRERKARLRAERELKKINKKLEELSRTDQLTKIYNRRYFDEQFNLELKESIKNQKLLTVLIFDIDYFKKLNDTYGHAKGDEALKKVSKTLKNLCIEHEITIYRVGGEEFTILFSNKNEKEVLALILKIQTLIKELKIPNKGSHISDFVTISGGLISIIPTKENSIDSIMRLADERLYKAKRTGRNKIITI</sequence>
<evidence type="ECO:0000313" key="8">
    <source>
        <dbReference type="EMBL" id="AXH11304.1"/>
    </source>
</evidence>
<feature type="domain" description="GGDEF" evidence="7">
    <location>
        <begin position="239"/>
        <end position="374"/>
    </location>
</feature>
<dbReference type="CDD" id="cd12107">
    <property type="entry name" value="Hemerythrin"/>
    <property type="match status" value="1"/>
</dbReference>
<evidence type="ECO:0000313" key="11">
    <source>
        <dbReference type="Proteomes" id="UP000289193"/>
    </source>
</evidence>
<evidence type="ECO:0000256" key="1">
    <source>
        <dbReference type="ARBA" id="ARBA00010587"/>
    </source>
</evidence>
<evidence type="ECO:0000256" key="3">
    <source>
        <dbReference type="ARBA" id="ARBA00022723"/>
    </source>
</evidence>
<reference evidence="9 11" key="1">
    <citation type="submission" date="2017-10" db="EMBL/GenBank/DDBJ databases">
        <title>Genomics of the genus Arcobacter.</title>
        <authorList>
            <person name="Perez-Cataluna A."/>
            <person name="Figueras M.J."/>
        </authorList>
    </citation>
    <scope>NUCLEOTIDE SEQUENCE [LARGE SCALE GENOMIC DNA]</scope>
    <source>
        <strain evidence="9 11">CECT 7835</strain>
    </source>
</reference>
<dbReference type="SUPFAM" id="SSF55073">
    <property type="entry name" value="Nucleotide cyclase"/>
    <property type="match status" value="1"/>
</dbReference>
<feature type="coiled-coil region" evidence="6">
    <location>
        <begin position="184"/>
        <end position="211"/>
    </location>
</feature>
<evidence type="ECO:0000259" key="7">
    <source>
        <dbReference type="PROSITE" id="PS50887"/>
    </source>
</evidence>
<dbReference type="NCBIfam" id="TIGR00254">
    <property type="entry name" value="GGDEF"/>
    <property type="match status" value="1"/>
</dbReference>
<dbReference type="CDD" id="cd01949">
    <property type="entry name" value="GGDEF"/>
    <property type="match status" value="1"/>
</dbReference>
<dbReference type="Pfam" id="PF00990">
    <property type="entry name" value="GGDEF"/>
    <property type="match status" value="1"/>
</dbReference>
<evidence type="ECO:0000313" key="9">
    <source>
        <dbReference type="EMBL" id="RXK09570.1"/>
    </source>
</evidence>
<dbReference type="PANTHER" id="PTHR45138">
    <property type="entry name" value="REGULATORY COMPONENTS OF SENSORY TRANSDUCTION SYSTEM"/>
    <property type="match status" value="1"/>
</dbReference>
<name>A0AAX2A6G6_9BACT</name>
<gene>
    <name evidence="8" type="ORF">ABIV_0272</name>
    <name evidence="9" type="ORF">CRV05_09730</name>
</gene>
<proteinExistence type="inferred from homology"/>
<protein>
    <recommendedName>
        <fullName evidence="2">diguanylate cyclase</fullName>
        <ecNumber evidence="2">2.7.7.65</ecNumber>
    </recommendedName>
</protein>
<comment type="catalytic activity">
    <reaction evidence="5">
        <text>2 GTP = 3',3'-c-di-GMP + 2 diphosphate</text>
        <dbReference type="Rhea" id="RHEA:24898"/>
        <dbReference type="ChEBI" id="CHEBI:33019"/>
        <dbReference type="ChEBI" id="CHEBI:37565"/>
        <dbReference type="ChEBI" id="CHEBI:58805"/>
        <dbReference type="EC" id="2.7.7.65"/>
    </reaction>
</comment>
<keyword evidence="4" id="KW-0408">Iron</keyword>
<dbReference type="GO" id="GO:0005886">
    <property type="term" value="C:plasma membrane"/>
    <property type="evidence" value="ECO:0007669"/>
    <property type="project" value="TreeGrafter"/>
</dbReference>
<dbReference type="InterPro" id="IPR035938">
    <property type="entry name" value="Hemerythrin-like_sf"/>
</dbReference>
<dbReference type="InterPro" id="IPR012312">
    <property type="entry name" value="Hemerythrin-like"/>
</dbReference>
<dbReference type="PANTHER" id="PTHR45138:SF9">
    <property type="entry name" value="DIGUANYLATE CYCLASE DGCM-RELATED"/>
    <property type="match status" value="1"/>
</dbReference>
<dbReference type="Gene3D" id="3.30.70.270">
    <property type="match status" value="1"/>
</dbReference>
<dbReference type="RefSeq" id="WP_114838186.1">
    <property type="nucleotide sequence ID" value="NZ_CP031217.1"/>
</dbReference>
<evidence type="ECO:0000256" key="4">
    <source>
        <dbReference type="ARBA" id="ARBA00023004"/>
    </source>
</evidence>
<evidence type="ECO:0000256" key="5">
    <source>
        <dbReference type="ARBA" id="ARBA00034247"/>
    </source>
</evidence>
<reference evidence="8 10" key="2">
    <citation type="submission" date="2018-07" db="EMBL/GenBank/DDBJ databases">
        <title>Complete genome of the Arcobacter bivalviorum type strain LMG 26154.</title>
        <authorList>
            <person name="Miller W.G."/>
            <person name="Yee E."/>
            <person name="Bono J.L."/>
        </authorList>
    </citation>
    <scope>NUCLEOTIDE SEQUENCE [LARGE SCALE GENOMIC DNA]</scope>
    <source>
        <strain evidence="8 10">LMG 26154</strain>
    </source>
</reference>
<keyword evidence="3" id="KW-0479">Metal-binding</keyword>
<dbReference type="AlphaFoldDB" id="A0AAX2A6G6"/>
<dbReference type="GO" id="GO:0043709">
    <property type="term" value="P:cell adhesion involved in single-species biofilm formation"/>
    <property type="evidence" value="ECO:0007669"/>
    <property type="project" value="TreeGrafter"/>
</dbReference>
<dbReference type="GO" id="GO:1902201">
    <property type="term" value="P:negative regulation of bacterial-type flagellum-dependent cell motility"/>
    <property type="evidence" value="ECO:0007669"/>
    <property type="project" value="TreeGrafter"/>
</dbReference>
<dbReference type="SUPFAM" id="SSF47188">
    <property type="entry name" value="Hemerythrin-like"/>
    <property type="match status" value="1"/>
</dbReference>
<dbReference type="InterPro" id="IPR000160">
    <property type="entry name" value="GGDEF_dom"/>
</dbReference>
<dbReference type="Proteomes" id="UP000289193">
    <property type="component" value="Unassembled WGS sequence"/>
</dbReference>